<dbReference type="CDD" id="cd16927">
    <property type="entry name" value="HATPase_Hsp90-like"/>
    <property type="match status" value="1"/>
</dbReference>
<comment type="similarity">
    <text evidence="1">Belongs to the heat shock protein 90 family.</text>
</comment>
<dbReference type="Proteomes" id="UP001597546">
    <property type="component" value="Unassembled WGS sequence"/>
</dbReference>
<keyword evidence="6" id="KW-1185">Reference proteome</keyword>
<dbReference type="Gene3D" id="3.30.565.10">
    <property type="entry name" value="Histidine kinase-like ATPase, C-terminal domain"/>
    <property type="match status" value="1"/>
</dbReference>
<evidence type="ECO:0000256" key="4">
    <source>
        <dbReference type="ARBA" id="ARBA00023186"/>
    </source>
</evidence>
<evidence type="ECO:0000256" key="3">
    <source>
        <dbReference type="ARBA" id="ARBA00022840"/>
    </source>
</evidence>
<dbReference type="InterPro" id="IPR001404">
    <property type="entry name" value="Hsp90_fam"/>
</dbReference>
<keyword evidence="3" id="KW-0067">ATP-binding</keyword>
<gene>
    <name evidence="5" type="primary">htpG</name>
    <name evidence="5" type="ORF">ACFSSE_08130</name>
</gene>
<sequence length="627" mass="71213">MEEKGTISIHTENIFPIIKKFLYSDNEIFLRELVSNAADATQKIKRLAGLGQYNGELGELEVNVAFDKDKKTITISDNGLGMTAEEIKKYINQIAFSGATEFVEKFKDAKDANEIIGKFGLGFYSAFMVSEQVEIQTLSYQEGAEPAAWICDGSTEFEIKAGTRTTRGTDIILHVNSESEEFLDEQKLQTILDKYFKFLTVKLVFGTKSESVEDGEDAEGKKQYKSVDVPNVINGAKPIWTQSPSELTDEDYIQFYKELYPFQEDPLFWIHLNVDYPFNLTGVLYFPKLKNDVEIQRNKIKLFSRQVFITDEVKDIVPEFLMLLHGVIDSPDIPLNVSRSFLQADGNVKKINSYITKKVAEKLGELYKKDRVAYEAKWSDIGLFVKYGMISEEKFYDKAKDFALFTNTDKKNFTMDEYREKVKDIQTDKDGNLVYLYTVDPSKQDGFIQSATKKGYDVLLMDTPIDTHFVSQMEQKLEKTQLKRVDANTVDKLIDKGEKMEHVLSEDQTKQVVEIFEKAINKPAYKVEVEALSPDELPVTVTMDEFMRRMKDMAAMGGGMSFYGNMPDSYKVAINGNHKIVNKILTSTNEAEQAELAKQAFDLALLSQGLLTGAELTAFVNRSVSLI</sequence>
<dbReference type="InterPro" id="IPR037196">
    <property type="entry name" value="HSP90_C"/>
</dbReference>
<name>A0ABW5TT23_9SPHI</name>
<dbReference type="PRINTS" id="PR00775">
    <property type="entry name" value="HEATSHOCK90"/>
</dbReference>
<dbReference type="Gene3D" id="3.30.230.80">
    <property type="match status" value="1"/>
</dbReference>
<protein>
    <submittedName>
        <fullName evidence="5">Molecular chaperone HtpG</fullName>
    </submittedName>
</protein>
<dbReference type="NCBIfam" id="NF003555">
    <property type="entry name" value="PRK05218.1"/>
    <property type="match status" value="1"/>
</dbReference>
<dbReference type="InterPro" id="IPR020568">
    <property type="entry name" value="Ribosomal_Su5_D2-typ_SF"/>
</dbReference>
<dbReference type="Pfam" id="PF13589">
    <property type="entry name" value="HATPase_c_3"/>
    <property type="match status" value="1"/>
</dbReference>
<comment type="caution">
    <text evidence="5">The sequence shown here is derived from an EMBL/GenBank/DDBJ whole genome shotgun (WGS) entry which is preliminary data.</text>
</comment>
<dbReference type="PIRSF" id="PIRSF002583">
    <property type="entry name" value="Hsp90"/>
    <property type="match status" value="1"/>
</dbReference>
<dbReference type="InterPro" id="IPR036890">
    <property type="entry name" value="HATPase_C_sf"/>
</dbReference>
<dbReference type="Gene3D" id="1.20.120.790">
    <property type="entry name" value="Heat shock protein 90, C-terminal domain"/>
    <property type="match status" value="1"/>
</dbReference>
<evidence type="ECO:0000313" key="6">
    <source>
        <dbReference type="Proteomes" id="UP001597546"/>
    </source>
</evidence>
<keyword evidence="2" id="KW-0547">Nucleotide-binding</keyword>
<keyword evidence="4" id="KW-0143">Chaperone</keyword>
<organism evidence="5 6">
    <name type="scientific">Pedobacter alpinus</name>
    <dbReference type="NCBI Taxonomy" id="1590643"/>
    <lineage>
        <taxon>Bacteria</taxon>
        <taxon>Pseudomonadati</taxon>
        <taxon>Bacteroidota</taxon>
        <taxon>Sphingobacteriia</taxon>
        <taxon>Sphingobacteriales</taxon>
        <taxon>Sphingobacteriaceae</taxon>
        <taxon>Pedobacter</taxon>
    </lineage>
</organism>
<dbReference type="SUPFAM" id="SSF54211">
    <property type="entry name" value="Ribosomal protein S5 domain 2-like"/>
    <property type="match status" value="1"/>
</dbReference>
<evidence type="ECO:0000313" key="5">
    <source>
        <dbReference type="EMBL" id="MFD2731673.1"/>
    </source>
</evidence>
<dbReference type="EMBL" id="JBHULV010000024">
    <property type="protein sequence ID" value="MFD2731673.1"/>
    <property type="molecule type" value="Genomic_DNA"/>
</dbReference>
<dbReference type="RefSeq" id="WP_379045701.1">
    <property type="nucleotide sequence ID" value="NZ_JBHSKW010000056.1"/>
</dbReference>
<dbReference type="Gene3D" id="3.40.50.11260">
    <property type="match status" value="1"/>
</dbReference>
<dbReference type="Pfam" id="PF00183">
    <property type="entry name" value="HSP90"/>
    <property type="match status" value="1"/>
</dbReference>
<dbReference type="SUPFAM" id="SSF110942">
    <property type="entry name" value="HSP90 C-terminal domain"/>
    <property type="match status" value="1"/>
</dbReference>
<dbReference type="SUPFAM" id="SSF55874">
    <property type="entry name" value="ATPase domain of HSP90 chaperone/DNA topoisomerase II/histidine kinase"/>
    <property type="match status" value="1"/>
</dbReference>
<proteinExistence type="inferred from homology"/>
<dbReference type="InterPro" id="IPR020575">
    <property type="entry name" value="Hsp90_N"/>
</dbReference>
<evidence type="ECO:0000256" key="2">
    <source>
        <dbReference type="ARBA" id="ARBA00022741"/>
    </source>
</evidence>
<reference evidence="6" key="1">
    <citation type="journal article" date="2019" name="Int. J. Syst. Evol. Microbiol.">
        <title>The Global Catalogue of Microorganisms (GCM) 10K type strain sequencing project: providing services to taxonomists for standard genome sequencing and annotation.</title>
        <authorList>
            <consortium name="The Broad Institute Genomics Platform"/>
            <consortium name="The Broad Institute Genome Sequencing Center for Infectious Disease"/>
            <person name="Wu L."/>
            <person name="Ma J."/>
        </authorList>
    </citation>
    <scope>NUCLEOTIDE SEQUENCE [LARGE SCALE GENOMIC DNA]</scope>
    <source>
        <strain evidence="6">KCTC 42456</strain>
    </source>
</reference>
<dbReference type="PANTHER" id="PTHR11528">
    <property type="entry name" value="HEAT SHOCK PROTEIN 90 FAMILY MEMBER"/>
    <property type="match status" value="1"/>
</dbReference>
<evidence type="ECO:0000256" key="1">
    <source>
        <dbReference type="ARBA" id="ARBA00008239"/>
    </source>
</evidence>
<accession>A0ABW5TT23</accession>